<dbReference type="EMBL" id="DVLP01000400">
    <property type="protein sequence ID" value="HIT76639.1"/>
    <property type="molecule type" value="Genomic_DNA"/>
</dbReference>
<dbReference type="PIRSF" id="PIRSF028451">
    <property type="entry name" value="UCP028451"/>
    <property type="match status" value="1"/>
</dbReference>
<dbReference type="Pfam" id="PF09365">
    <property type="entry name" value="DUF2461"/>
    <property type="match status" value="1"/>
</dbReference>
<dbReference type="Proteomes" id="UP000886842">
    <property type="component" value="Unassembled WGS sequence"/>
</dbReference>
<reference evidence="1" key="1">
    <citation type="submission" date="2020-10" db="EMBL/GenBank/DDBJ databases">
        <authorList>
            <person name="Gilroy R."/>
        </authorList>
    </citation>
    <scope>NUCLEOTIDE SEQUENCE</scope>
    <source>
        <strain evidence="1">ChiGjej1B1-24693</strain>
    </source>
</reference>
<evidence type="ECO:0000313" key="2">
    <source>
        <dbReference type="Proteomes" id="UP000886842"/>
    </source>
</evidence>
<reference evidence="1" key="2">
    <citation type="journal article" date="2021" name="PeerJ">
        <title>Extensive microbial diversity within the chicken gut microbiome revealed by metagenomics and culture.</title>
        <authorList>
            <person name="Gilroy R."/>
            <person name="Ravi A."/>
            <person name="Getino M."/>
            <person name="Pursley I."/>
            <person name="Horton D.L."/>
            <person name="Alikhan N.F."/>
            <person name="Baker D."/>
            <person name="Gharbi K."/>
            <person name="Hall N."/>
            <person name="Watson M."/>
            <person name="Adriaenssens E.M."/>
            <person name="Foster-Nyarko E."/>
            <person name="Jarju S."/>
            <person name="Secka A."/>
            <person name="Antonio M."/>
            <person name="Oren A."/>
            <person name="Chaudhuri R.R."/>
            <person name="La Ragione R."/>
            <person name="Hildebrand F."/>
            <person name="Pallen M.J."/>
        </authorList>
    </citation>
    <scope>NUCLEOTIDE SEQUENCE</scope>
    <source>
        <strain evidence="1">ChiGjej1B1-24693</strain>
    </source>
</reference>
<dbReference type="PANTHER" id="PTHR36452:SF1">
    <property type="entry name" value="DUF2461 DOMAIN-CONTAINING PROTEIN"/>
    <property type="match status" value="1"/>
</dbReference>
<accession>A0A9D1KMS0</accession>
<protein>
    <submittedName>
        <fullName evidence="1">DUF2461 domain-containing protein</fullName>
    </submittedName>
</protein>
<dbReference type="PANTHER" id="PTHR36452">
    <property type="entry name" value="CHROMOSOME 12, WHOLE GENOME SHOTGUN SEQUENCE"/>
    <property type="match status" value="1"/>
</dbReference>
<dbReference type="InterPro" id="IPR012808">
    <property type="entry name" value="CHP02453"/>
</dbReference>
<proteinExistence type="predicted"/>
<sequence length="211" mass="23868">MSFTGIPIAALDFYDDLELDNSRTFWQANKQRWERDVRDPLLALADFLAPEFGEAKLFRPYRDVRFSKDKSPYKTHQGLFVRTGPSAGYYVQVDAAGVMISAGWYAADSPTLQAIRHHIDADGSRLRRLLDRLETAGWTVGGDTLVTAPRGWSVDHPHIDLLRHKSLTVRRCFDNDPAMETPAFAAVVADHWRRTEPLLAWLSEAVDDPDA</sequence>
<name>A0A9D1KMS0_9ACTN</name>
<gene>
    <name evidence="1" type="ORF">IAA98_13740</name>
</gene>
<organism evidence="1 2">
    <name type="scientific">Candidatus Avipropionibacterium avicola</name>
    <dbReference type="NCBI Taxonomy" id="2840701"/>
    <lineage>
        <taxon>Bacteria</taxon>
        <taxon>Bacillati</taxon>
        <taxon>Actinomycetota</taxon>
        <taxon>Actinomycetes</taxon>
        <taxon>Propionibacteriales</taxon>
        <taxon>Propionibacteriaceae</taxon>
        <taxon>Propionibacteriaceae incertae sedis</taxon>
        <taxon>Candidatus Avipropionibacterium</taxon>
    </lineage>
</organism>
<dbReference type="NCBIfam" id="TIGR02453">
    <property type="entry name" value="TIGR02453 family protein"/>
    <property type="match status" value="1"/>
</dbReference>
<dbReference type="InterPro" id="IPR015996">
    <property type="entry name" value="UCP028451"/>
</dbReference>
<evidence type="ECO:0000313" key="1">
    <source>
        <dbReference type="EMBL" id="HIT76639.1"/>
    </source>
</evidence>
<dbReference type="AlphaFoldDB" id="A0A9D1KMS0"/>
<comment type="caution">
    <text evidence="1">The sequence shown here is derived from an EMBL/GenBank/DDBJ whole genome shotgun (WGS) entry which is preliminary data.</text>
</comment>